<keyword evidence="1" id="KW-0812">Transmembrane</keyword>
<name>A0ABV8NGI4_9SPHI</name>
<keyword evidence="1" id="KW-0472">Membrane</keyword>
<keyword evidence="5" id="KW-1185">Reference proteome</keyword>
<dbReference type="Proteomes" id="UP001595792">
    <property type="component" value="Unassembled WGS sequence"/>
</dbReference>
<evidence type="ECO:0000259" key="2">
    <source>
        <dbReference type="Pfam" id="PF20394"/>
    </source>
</evidence>
<sequence>MTGIFLILLLTPILGYFVYKNFRTKVSTRTRIVEFLLITFFIVSLLAFGFGYSMSSADYYTAIDIVDEGYTPFASKHVLTLLVFFALSIWSIFALWLKGNQLPPLLFVLAFVFLIIGMVISFVVILQLSVNIGGNDTEIILFPLPICYLLISVVLMFKVANNEAQIAATRVYKNKFLNYLNTKLAKTNLQPAYVLVLLIPVFTLIVAILMVFGQDYNSITKVFTETTTWNFSQKTHPPALDHKGHYLCTVAVCGNPEIVKPLRLGKRHGKEIVVNRQLLIANAFEELIQENAPRLHRIIRNAYDKYGYPLSKKITTPESSNLVYRLMKPLEYFFLTVLYFCSSKPEEKINKQYAI</sequence>
<dbReference type="RefSeq" id="WP_378959409.1">
    <property type="nucleotide sequence ID" value="NZ_JBHRXC010000016.1"/>
</dbReference>
<evidence type="ECO:0000313" key="4">
    <source>
        <dbReference type="EMBL" id="MFC4196080.1"/>
    </source>
</evidence>
<feature type="transmembrane region" description="Helical" evidence="1">
    <location>
        <begin position="104"/>
        <end position="128"/>
    </location>
</feature>
<evidence type="ECO:0000256" key="1">
    <source>
        <dbReference type="SAM" id="Phobius"/>
    </source>
</evidence>
<dbReference type="Pfam" id="PF20394">
    <property type="entry name" value="DUF6688"/>
    <property type="match status" value="1"/>
</dbReference>
<feature type="transmembrane region" description="Helical" evidence="1">
    <location>
        <begin position="6"/>
        <end position="22"/>
    </location>
</feature>
<comment type="caution">
    <text evidence="4">The sequence shown here is derived from an EMBL/GenBank/DDBJ whole genome shotgun (WGS) entry which is preliminary data.</text>
</comment>
<proteinExistence type="predicted"/>
<feature type="domain" description="DUF6688" evidence="2">
    <location>
        <begin position="11"/>
        <end position="239"/>
    </location>
</feature>
<feature type="domain" description="DUF6688" evidence="3">
    <location>
        <begin position="244"/>
        <end position="353"/>
    </location>
</feature>
<dbReference type="Pfam" id="PF23543">
    <property type="entry name" value="DUF6688_C"/>
    <property type="match status" value="1"/>
</dbReference>
<dbReference type="EMBL" id="JBHSBY010000030">
    <property type="protein sequence ID" value="MFC4196080.1"/>
    <property type="molecule type" value="Genomic_DNA"/>
</dbReference>
<gene>
    <name evidence="4" type="ORF">ACFOUY_05180</name>
</gene>
<reference evidence="5" key="1">
    <citation type="journal article" date="2019" name="Int. J. Syst. Evol. Microbiol.">
        <title>The Global Catalogue of Microorganisms (GCM) 10K type strain sequencing project: providing services to taxonomists for standard genome sequencing and annotation.</title>
        <authorList>
            <consortium name="The Broad Institute Genomics Platform"/>
            <consortium name="The Broad Institute Genome Sequencing Center for Infectious Disease"/>
            <person name="Wu L."/>
            <person name="Ma J."/>
        </authorList>
    </citation>
    <scope>NUCLEOTIDE SEQUENCE [LARGE SCALE GENOMIC DNA]</scope>
    <source>
        <strain evidence="5">CCM 8689</strain>
    </source>
</reference>
<evidence type="ECO:0000259" key="3">
    <source>
        <dbReference type="Pfam" id="PF23543"/>
    </source>
</evidence>
<feature type="transmembrane region" description="Helical" evidence="1">
    <location>
        <begin position="34"/>
        <end position="54"/>
    </location>
</feature>
<protein>
    <submittedName>
        <fullName evidence="4">DUF6688 family protein</fullName>
    </submittedName>
</protein>
<feature type="transmembrane region" description="Helical" evidence="1">
    <location>
        <begin position="192"/>
        <end position="212"/>
    </location>
</feature>
<accession>A0ABV8NGI4</accession>
<feature type="transmembrane region" description="Helical" evidence="1">
    <location>
        <begin position="74"/>
        <end position="97"/>
    </location>
</feature>
<dbReference type="InterPro" id="IPR046510">
    <property type="entry name" value="DUF6688_N"/>
</dbReference>
<keyword evidence="1" id="KW-1133">Transmembrane helix</keyword>
<feature type="transmembrane region" description="Helical" evidence="1">
    <location>
        <begin position="140"/>
        <end position="160"/>
    </location>
</feature>
<dbReference type="InterPro" id="IPR056491">
    <property type="entry name" value="DUF6688_C"/>
</dbReference>
<evidence type="ECO:0000313" key="5">
    <source>
        <dbReference type="Proteomes" id="UP001595792"/>
    </source>
</evidence>
<organism evidence="4 5">
    <name type="scientific">Pedobacter jamesrossensis</name>
    <dbReference type="NCBI Taxonomy" id="1908238"/>
    <lineage>
        <taxon>Bacteria</taxon>
        <taxon>Pseudomonadati</taxon>
        <taxon>Bacteroidota</taxon>
        <taxon>Sphingobacteriia</taxon>
        <taxon>Sphingobacteriales</taxon>
        <taxon>Sphingobacteriaceae</taxon>
        <taxon>Pedobacter</taxon>
    </lineage>
</organism>